<keyword evidence="6" id="KW-1185">Reference proteome</keyword>
<reference evidence="7" key="1">
    <citation type="submission" date="2025-08" db="UniProtKB">
        <authorList>
            <consortium name="RefSeq"/>
        </authorList>
    </citation>
    <scope>IDENTIFICATION</scope>
    <source>
        <strain evidence="7">USDA-PBARC FA_bdor</strain>
        <tissue evidence="7">Whole organism</tissue>
    </source>
</reference>
<dbReference type="SUPFAM" id="SSF51905">
    <property type="entry name" value="FAD/NAD(P)-binding domain"/>
    <property type="match status" value="1"/>
</dbReference>
<dbReference type="OrthoDB" id="66881at2759"/>
<keyword evidence="4 5" id="KW-0560">Oxidoreductase</keyword>
<evidence type="ECO:0000313" key="6">
    <source>
        <dbReference type="Proteomes" id="UP000694866"/>
    </source>
</evidence>
<dbReference type="InterPro" id="IPR020946">
    <property type="entry name" value="Flavin_mOase-like"/>
</dbReference>
<dbReference type="GeneID" id="105267931"/>
<evidence type="ECO:0000256" key="1">
    <source>
        <dbReference type="ARBA" id="ARBA00009183"/>
    </source>
</evidence>
<dbReference type="Gene3D" id="3.50.50.60">
    <property type="entry name" value="FAD/NAD(P)-binding domain"/>
    <property type="match status" value="2"/>
</dbReference>
<proteinExistence type="inferred from homology"/>
<dbReference type="KEGG" id="fas:105267931"/>
<keyword evidence="3 5" id="KW-0274">FAD</keyword>
<evidence type="ECO:0000313" key="7">
    <source>
        <dbReference type="RefSeq" id="XP_011305418.1"/>
    </source>
</evidence>
<evidence type="ECO:0000256" key="4">
    <source>
        <dbReference type="ARBA" id="ARBA00023002"/>
    </source>
</evidence>
<dbReference type="Proteomes" id="UP000694866">
    <property type="component" value="Unplaced"/>
</dbReference>
<organism evidence="6 7">
    <name type="scientific">Fopius arisanus</name>
    <dbReference type="NCBI Taxonomy" id="64838"/>
    <lineage>
        <taxon>Eukaryota</taxon>
        <taxon>Metazoa</taxon>
        <taxon>Ecdysozoa</taxon>
        <taxon>Arthropoda</taxon>
        <taxon>Hexapoda</taxon>
        <taxon>Insecta</taxon>
        <taxon>Pterygota</taxon>
        <taxon>Neoptera</taxon>
        <taxon>Endopterygota</taxon>
        <taxon>Hymenoptera</taxon>
        <taxon>Apocrita</taxon>
        <taxon>Ichneumonoidea</taxon>
        <taxon>Braconidae</taxon>
        <taxon>Opiinae</taxon>
        <taxon>Fopius</taxon>
    </lineage>
</organism>
<dbReference type="GO" id="GO:0050660">
    <property type="term" value="F:flavin adenine dinucleotide binding"/>
    <property type="evidence" value="ECO:0007669"/>
    <property type="project" value="InterPro"/>
</dbReference>
<sequence length="287" mass="33086">MATETTRKLRVCVVGAGAAGLCAVRQLSEDLLRFEPAIFEQADKVGGTWVYVEKIGQDDHGVPIHSSMYESLRTNFPMKLMNFPDYQKMDQTRPCCGTHQQVLNYLNDYADHFAIRKFIQVKRRWTADALLYCTGYKYTYPFLHEDCGIRVDENFVTPLWKQLINIHHPTMSFVGLPSRIIPFPLFHFQIGFFLSLLKGRIELPSKEIMLMDTRPSGEKKHGHVLGSRQWEYNNELVTLSGAVALPEFYENGYTSWTTHRTNNFLKCKDSEMIIEADGKTVRFVIDT</sequence>
<dbReference type="GO" id="GO:0004499">
    <property type="term" value="F:N,N-dimethylaniline monooxygenase activity"/>
    <property type="evidence" value="ECO:0007669"/>
    <property type="project" value="InterPro"/>
</dbReference>
<dbReference type="InterPro" id="IPR036188">
    <property type="entry name" value="FAD/NAD-bd_sf"/>
</dbReference>
<comment type="similarity">
    <text evidence="1 5">Belongs to the FMO family.</text>
</comment>
<evidence type="ECO:0000256" key="3">
    <source>
        <dbReference type="ARBA" id="ARBA00022827"/>
    </source>
</evidence>
<dbReference type="AlphaFoldDB" id="A0A9R1TAB5"/>
<dbReference type="Pfam" id="PF00743">
    <property type="entry name" value="FMO-like"/>
    <property type="match status" value="2"/>
</dbReference>
<comment type="cofactor">
    <cofactor evidence="5">
        <name>FAD</name>
        <dbReference type="ChEBI" id="CHEBI:57692"/>
    </cofactor>
</comment>
<accession>A0A9R1TAB5</accession>
<dbReference type="RefSeq" id="XP_011305418.1">
    <property type="nucleotide sequence ID" value="XM_011307116.1"/>
</dbReference>
<keyword evidence="5" id="KW-0503">Monooxygenase</keyword>
<name>A0A9R1TAB5_9HYME</name>
<gene>
    <name evidence="7" type="primary">LOC105267931</name>
</gene>
<dbReference type="EC" id="1.-.-.-" evidence="5"/>
<evidence type="ECO:0000256" key="2">
    <source>
        <dbReference type="ARBA" id="ARBA00022630"/>
    </source>
</evidence>
<evidence type="ECO:0000256" key="5">
    <source>
        <dbReference type="RuleBase" id="RU361177"/>
    </source>
</evidence>
<dbReference type="InterPro" id="IPR050346">
    <property type="entry name" value="FMO-like"/>
</dbReference>
<dbReference type="GO" id="GO:0050661">
    <property type="term" value="F:NADP binding"/>
    <property type="evidence" value="ECO:0007669"/>
    <property type="project" value="InterPro"/>
</dbReference>
<protein>
    <recommendedName>
        <fullName evidence="5">Flavin-containing monooxygenase</fullName>
        <ecNumber evidence="5">1.-.-.-</ecNumber>
    </recommendedName>
</protein>
<keyword evidence="2 5" id="KW-0285">Flavoprotein</keyword>
<dbReference type="PANTHER" id="PTHR23023">
    <property type="entry name" value="DIMETHYLANILINE MONOOXYGENASE"/>
    <property type="match status" value="1"/>
</dbReference>